<name>A0A917EA39_9FLAO</name>
<keyword evidence="1" id="KW-0812">Transmembrane</keyword>
<sequence length="249" mass="30230">MDKCEWCGKKRYSNDDSTWIYSDYNVKGYRERFLFCCRGHASRFENETNYNTYDERKKCYYCSDKYYPSDGVNWHLRKAGNYRRYEYCSDECAIKHKKSDDYTWVDSNGFTKDEKARYERKKRAEIQYINEIKKEKNKSLWYKSIISHLASALLFLIGVFLICAILTSVLYEIICVFIFYILYYNFLRVKIKELLVGYFSDDRILDEGLEVNLIKEPFLLLVLIPLYIKEKFYEQIPVLFFTYKIFQYI</sequence>
<evidence type="ECO:0000256" key="1">
    <source>
        <dbReference type="SAM" id="Phobius"/>
    </source>
</evidence>
<dbReference type="EMBL" id="BMGL01000008">
    <property type="protein sequence ID" value="GGE15532.1"/>
    <property type="molecule type" value="Genomic_DNA"/>
</dbReference>
<reference evidence="2 3" key="1">
    <citation type="journal article" date="2014" name="Int. J. Syst. Evol. Microbiol.">
        <title>Complete genome sequence of Corynebacterium casei LMG S-19264T (=DSM 44701T), isolated from a smear-ripened cheese.</title>
        <authorList>
            <consortium name="US DOE Joint Genome Institute (JGI-PGF)"/>
            <person name="Walter F."/>
            <person name="Albersmeier A."/>
            <person name="Kalinowski J."/>
            <person name="Ruckert C."/>
        </authorList>
    </citation>
    <scope>NUCLEOTIDE SEQUENCE [LARGE SCALE GENOMIC DNA]</scope>
    <source>
        <strain evidence="2 3">CGMCC 1.12925</strain>
    </source>
</reference>
<organism evidence="2 3">
    <name type="scientific">Psychroflexus salis</name>
    <dbReference type="NCBI Taxonomy" id="1526574"/>
    <lineage>
        <taxon>Bacteria</taxon>
        <taxon>Pseudomonadati</taxon>
        <taxon>Bacteroidota</taxon>
        <taxon>Flavobacteriia</taxon>
        <taxon>Flavobacteriales</taxon>
        <taxon>Flavobacteriaceae</taxon>
        <taxon>Psychroflexus</taxon>
    </lineage>
</organism>
<protein>
    <submittedName>
        <fullName evidence="2">Uncharacterized protein</fullName>
    </submittedName>
</protein>
<keyword evidence="3" id="KW-1185">Reference proteome</keyword>
<feature type="transmembrane region" description="Helical" evidence="1">
    <location>
        <begin position="140"/>
        <end position="162"/>
    </location>
</feature>
<proteinExistence type="predicted"/>
<comment type="caution">
    <text evidence="2">The sequence shown here is derived from an EMBL/GenBank/DDBJ whole genome shotgun (WGS) entry which is preliminary data.</text>
</comment>
<gene>
    <name evidence="2" type="ORF">GCM10010831_16070</name>
</gene>
<evidence type="ECO:0000313" key="3">
    <source>
        <dbReference type="Proteomes" id="UP000599688"/>
    </source>
</evidence>
<keyword evidence="1" id="KW-0472">Membrane</keyword>
<feature type="transmembrane region" description="Helical" evidence="1">
    <location>
        <begin position="168"/>
        <end position="186"/>
    </location>
</feature>
<evidence type="ECO:0000313" key="2">
    <source>
        <dbReference type="EMBL" id="GGE15532.1"/>
    </source>
</evidence>
<dbReference type="RefSeq" id="WP_188406309.1">
    <property type="nucleotide sequence ID" value="NZ_BMGL01000008.1"/>
</dbReference>
<accession>A0A917EA39</accession>
<dbReference type="AlphaFoldDB" id="A0A917EA39"/>
<dbReference type="Proteomes" id="UP000599688">
    <property type="component" value="Unassembled WGS sequence"/>
</dbReference>
<keyword evidence="1" id="KW-1133">Transmembrane helix</keyword>